<protein>
    <submittedName>
        <fullName evidence="1">Uncharacterized protein</fullName>
    </submittedName>
</protein>
<dbReference type="EMBL" id="JBFTWV010000232">
    <property type="protein sequence ID" value="KAL2783485.1"/>
    <property type="molecule type" value="Genomic_DNA"/>
</dbReference>
<name>A0ABR4FJR8_9EURO</name>
<evidence type="ECO:0000313" key="1">
    <source>
        <dbReference type="EMBL" id="KAL2783485.1"/>
    </source>
</evidence>
<reference evidence="1 2" key="1">
    <citation type="submission" date="2024-07" db="EMBL/GenBank/DDBJ databases">
        <title>Section-level genome sequencing and comparative genomics of Aspergillus sections Usti and Cavernicolus.</title>
        <authorList>
            <consortium name="Lawrence Berkeley National Laboratory"/>
            <person name="Nybo J.L."/>
            <person name="Vesth T.C."/>
            <person name="Theobald S."/>
            <person name="Frisvad J.C."/>
            <person name="Larsen T.O."/>
            <person name="Kjaerboelling I."/>
            <person name="Rothschild-Mancinelli K."/>
            <person name="Lyhne E.K."/>
            <person name="Kogle M.E."/>
            <person name="Barry K."/>
            <person name="Clum A."/>
            <person name="Na H."/>
            <person name="Ledsgaard L."/>
            <person name="Lin J."/>
            <person name="Lipzen A."/>
            <person name="Kuo A."/>
            <person name="Riley R."/>
            <person name="Mondo S."/>
            <person name="Labutti K."/>
            <person name="Haridas S."/>
            <person name="Pangalinan J."/>
            <person name="Salamov A.A."/>
            <person name="Simmons B.A."/>
            <person name="Magnuson J.K."/>
            <person name="Chen J."/>
            <person name="Drula E."/>
            <person name="Henrissat B."/>
            <person name="Wiebenga A."/>
            <person name="Lubbers R.J."/>
            <person name="Gomes A.C."/>
            <person name="Makela M.R."/>
            <person name="Stajich J."/>
            <person name="Grigoriev I.V."/>
            <person name="Mortensen U.H."/>
            <person name="De Vries R.P."/>
            <person name="Baker S.E."/>
            <person name="Andersen M.R."/>
        </authorList>
    </citation>
    <scope>NUCLEOTIDE SEQUENCE [LARGE SCALE GENOMIC DNA]</scope>
    <source>
        <strain evidence="1 2">CBS 209.92</strain>
    </source>
</reference>
<organism evidence="1 2">
    <name type="scientific">Aspergillus keveii</name>
    <dbReference type="NCBI Taxonomy" id="714993"/>
    <lineage>
        <taxon>Eukaryota</taxon>
        <taxon>Fungi</taxon>
        <taxon>Dikarya</taxon>
        <taxon>Ascomycota</taxon>
        <taxon>Pezizomycotina</taxon>
        <taxon>Eurotiomycetes</taxon>
        <taxon>Eurotiomycetidae</taxon>
        <taxon>Eurotiales</taxon>
        <taxon>Aspergillaceae</taxon>
        <taxon>Aspergillus</taxon>
        <taxon>Aspergillus subgen. Nidulantes</taxon>
    </lineage>
</organism>
<gene>
    <name evidence="1" type="ORF">BJX66DRAFT_344887</name>
</gene>
<dbReference type="Proteomes" id="UP001610563">
    <property type="component" value="Unassembled WGS sequence"/>
</dbReference>
<keyword evidence="2" id="KW-1185">Reference proteome</keyword>
<sequence length="319" mass="36928">MPKAVYDDIPQWGQLPAEQYLIRHWDHASDEAGDQQRTRLIQEFLKLDVIPEDLDPTYCGIHPDKPWSRVPTEEEIATILQPWRPEHIRWRAWKLWRDEKDPEPPLLRIYYDPKDDERVKSWADISENYSDVSYWAILDDPDLFNFEKSDAKSSWLEVFNILPELSRADSGYTRVAIDEGVDGEFLGKGLADVKNCLDDVKRDHPGWRNDPNILITDNYSALALLHYISHTQILIADKETFETNQLLYVHLDGKQNVTMQGRIELTAERLDQIAGDEVHCEMPRDVWEEGSVGEGFKIGGGPGQGLFQWTKEDLDDDPN</sequence>
<comment type="caution">
    <text evidence="1">The sequence shown here is derived from an EMBL/GenBank/DDBJ whole genome shotgun (WGS) entry which is preliminary data.</text>
</comment>
<accession>A0ABR4FJR8</accession>
<evidence type="ECO:0000313" key="2">
    <source>
        <dbReference type="Proteomes" id="UP001610563"/>
    </source>
</evidence>
<proteinExistence type="predicted"/>